<evidence type="ECO:0000313" key="13">
    <source>
        <dbReference type="EMBL" id="CAE4641477.1"/>
    </source>
</evidence>
<dbReference type="GO" id="GO:0005524">
    <property type="term" value="F:ATP binding"/>
    <property type="evidence" value="ECO:0007669"/>
    <property type="project" value="UniProtKB-UniRule"/>
</dbReference>
<gene>
    <name evidence="13" type="ORF">DBRI00130_LOCUS32991</name>
    <name evidence="14" type="ORF">DBRI00130_LOCUS32992</name>
    <name evidence="15" type="ORF">DBRI00130_LOCUS32995</name>
</gene>
<proteinExistence type="predicted"/>
<feature type="region of interest" description="Disordered" evidence="11">
    <location>
        <begin position="42"/>
        <end position="70"/>
    </location>
</feature>
<evidence type="ECO:0000256" key="10">
    <source>
        <dbReference type="PROSITE-ProRule" id="PRU10141"/>
    </source>
</evidence>
<evidence type="ECO:0000256" key="4">
    <source>
        <dbReference type="ARBA" id="ARBA00022679"/>
    </source>
</evidence>
<evidence type="ECO:0000256" key="2">
    <source>
        <dbReference type="ARBA" id="ARBA00022527"/>
    </source>
</evidence>
<dbReference type="PROSITE" id="PS50011">
    <property type="entry name" value="PROTEIN_KINASE_DOM"/>
    <property type="match status" value="1"/>
</dbReference>
<evidence type="ECO:0000256" key="9">
    <source>
        <dbReference type="ARBA" id="ARBA00048679"/>
    </source>
</evidence>
<dbReference type="FunFam" id="3.30.200.20:FF:000192">
    <property type="entry name" value="Serine/threonine-protein kinase cot-1"/>
    <property type="match status" value="1"/>
</dbReference>
<dbReference type="InterPro" id="IPR011009">
    <property type="entry name" value="Kinase-like_dom_sf"/>
</dbReference>
<dbReference type="FunFam" id="1.10.510.10:FF:000086">
    <property type="entry name" value="Non-specific serine/threonine protein kinase"/>
    <property type="match status" value="1"/>
</dbReference>
<sequence length="614" mass="69626">MVRVRSLVPSSMWGKENNRPEKAIDTTKSRRLRALRNRLPDLTVRRNSTKKKNPIAQYSNPKTSSDSITVSSASITPRMASHNEAASHDQDEAMAAADKEMEERANRAKELLSSRYRGLRDDQKAKHDRKMQLERNMIGLPEEKKRVLRSVLEHEENQVQKESRKKITPADFESLAVIGRGAFGEVRLVRRRPTSNKNDPNKGRIYALKSMKKEMMVMKNQVGHVKAERDVLATADEKNRWLTVLHYSFQDQTHLYMVMEFMPGGDLMSLLMKEDTFSESVTRFFMAEAAHAISSVHALGYIHRDIKPDNMLLDSRGHLKLTDLGLCKKVGDVSPGDHPEVVLEMLKGRDMSEWQTRLSGEGDRMDIDGDSGGGVEVGPGGVRSQAPVNYRTGKAKREMAYSTVGTPDYIAPEVLAAQNGASGYSYTVAVDWWSLGVIMYECLVGYTPFYADDPVTTCRKILKWRQCLEIPAEIKSQLSSECIDFLSCLLAGPESRIGSQTNGTCEFENGFVQVVRHPWFRDFDWDGISDVDGPLLPSGAREFPELLEYLKTCPKSDPRFKQLVARVTQNFDTFEDYGSNLDQGPGRRRVDKNSLDQFYDYHYRRIRQPKVPLP</sequence>
<keyword evidence="5 10" id="KW-0547">Nucleotide-binding</keyword>
<keyword evidence="6" id="KW-0418">Kinase</keyword>
<keyword evidence="3" id="KW-0597">Phosphoprotein</keyword>
<name>A0A6V2LIE1_9STRA</name>
<dbReference type="GO" id="GO:0071944">
    <property type="term" value="C:cell periphery"/>
    <property type="evidence" value="ECO:0007669"/>
    <property type="project" value="UniProtKB-ARBA"/>
</dbReference>
<dbReference type="EMBL" id="HBNS01042437">
    <property type="protein sequence ID" value="CAE4641479.1"/>
    <property type="molecule type" value="Transcribed_RNA"/>
</dbReference>
<dbReference type="PROSITE" id="PS00108">
    <property type="entry name" value="PROTEIN_KINASE_ST"/>
    <property type="match status" value="1"/>
</dbReference>
<evidence type="ECO:0000256" key="3">
    <source>
        <dbReference type="ARBA" id="ARBA00022553"/>
    </source>
</evidence>
<organism evidence="13">
    <name type="scientific">Ditylum brightwellii</name>
    <dbReference type="NCBI Taxonomy" id="49249"/>
    <lineage>
        <taxon>Eukaryota</taxon>
        <taxon>Sar</taxon>
        <taxon>Stramenopiles</taxon>
        <taxon>Ochrophyta</taxon>
        <taxon>Bacillariophyta</taxon>
        <taxon>Mediophyceae</taxon>
        <taxon>Lithodesmiophycidae</taxon>
        <taxon>Lithodesmiales</taxon>
        <taxon>Lithodesmiaceae</taxon>
        <taxon>Ditylum</taxon>
    </lineage>
</organism>
<comment type="catalytic activity">
    <reaction evidence="9">
        <text>L-seryl-[protein] + ATP = O-phospho-L-seryl-[protein] + ADP + H(+)</text>
        <dbReference type="Rhea" id="RHEA:17989"/>
        <dbReference type="Rhea" id="RHEA-COMP:9863"/>
        <dbReference type="Rhea" id="RHEA-COMP:11604"/>
        <dbReference type="ChEBI" id="CHEBI:15378"/>
        <dbReference type="ChEBI" id="CHEBI:29999"/>
        <dbReference type="ChEBI" id="CHEBI:30616"/>
        <dbReference type="ChEBI" id="CHEBI:83421"/>
        <dbReference type="ChEBI" id="CHEBI:456216"/>
        <dbReference type="EC" id="2.7.11.1"/>
    </reaction>
</comment>
<dbReference type="InterPro" id="IPR000719">
    <property type="entry name" value="Prot_kinase_dom"/>
</dbReference>
<feature type="domain" description="Protein kinase" evidence="12">
    <location>
        <begin position="172"/>
        <end position="520"/>
    </location>
</feature>
<dbReference type="PANTHER" id="PTHR22988">
    <property type="entry name" value="MYOTONIC DYSTROPHY S/T KINASE-RELATED"/>
    <property type="match status" value="1"/>
</dbReference>
<evidence type="ECO:0000313" key="14">
    <source>
        <dbReference type="EMBL" id="CAE4641479.1"/>
    </source>
</evidence>
<comment type="catalytic activity">
    <reaction evidence="8">
        <text>L-threonyl-[protein] + ATP = O-phospho-L-threonyl-[protein] + ADP + H(+)</text>
        <dbReference type="Rhea" id="RHEA:46608"/>
        <dbReference type="Rhea" id="RHEA-COMP:11060"/>
        <dbReference type="Rhea" id="RHEA-COMP:11605"/>
        <dbReference type="ChEBI" id="CHEBI:15378"/>
        <dbReference type="ChEBI" id="CHEBI:30013"/>
        <dbReference type="ChEBI" id="CHEBI:30616"/>
        <dbReference type="ChEBI" id="CHEBI:61977"/>
        <dbReference type="ChEBI" id="CHEBI:456216"/>
        <dbReference type="EC" id="2.7.11.1"/>
    </reaction>
</comment>
<dbReference type="Pfam" id="PF00069">
    <property type="entry name" value="Pkinase"/>
    <property type="match status" value="2"/>
</dbReference>
<evidence type="ECO:0000256" key="11">
    <source>
        <dbReference type="SAM" id="MobiDB-lite"/>
    </source>
</evidence>
<dbReference type="SUPFAM" id="SSF56112">
    <property type="entry name" value="Protein kinase-like (PK-like)"/>
    <property type="match status" value="1"/>
</dbReference>
<dbReference type="EMBL" id="HBNS01042436">
    <property type="protein sequence ID" value="CAE4641477.1"/>
    <property type="molecule type" value="Transcribed_RNA"/>
</dbReference>
<evidence type="ECO:0000256" key="5">
    <source>
        <dbReference type="ARBA" id="ARBA00022741"/>
    </source>
</evidence>
<keyword evidence="2" id="KW-0723">Serine/threonine-protein kinase</keyword>
<accession>A0A6V2LIE1</accession>
<evidence type="ECO:0000256" key="6">
    <source>
        <dbReference type="ARBA" id="ARBA00022777"/>
    </source>
</evidence>
<protein>
    <recommendedName>
        <fullName evidence="1">non-specific serine/threonine protein kinase</fullName>
        <ecNumber evidence="1">2.7.11.1</ecNumber>
    </recommendedName>
</protein>
<feature type="binding site" evidence="10">
    <location>
        <position position="209"/>
    </location>
    <ligand>
        <name>ATP</name>
        <dbReference type="ChEBI" id="CHEBI:30616"/>
    </ligand>
</feature>
<dbReference type="AlphaFoldDB" id="A0A6V2LIE1"/>
<dbReference type="PROSITE" id="PS00107">
    <property type="entry name" value="PROTEIN_KINASE_ATP"/>
    <property type="match status" value="1"/>
</dbReference>
<dbReference type="EMBL" id="HBNS01042440">
    <property type="protein sequence ID" value="CAE4641484.1"/>
    <property type="molecule type" value="Transcribed_RNA"/>
</dbReference>
<dbReference type="InterPro" id="IPR008271">
    <property type="entry name" value="Ser/Thr_kinase_AS"/>
</dbReference>
<evidence type="ECO:0000256" key="8">
    <source>
        <dbReference type="ARBA" id="ARBA00047899"/>
    </source>
</evidence>
<keyword evidence="7 10" id="KW-0067">ATP-binding</keyword>
<dbReference type="PANTHER" id="PTHR22988:SF76">
    <property type="entry name" value="CHROMOSOME UNDETERMINED SCAFFOLD_135, WHOLE GENOME SHOTGUN SEQUENCE"/>
    <property type="match status" value="1"/>
</dbReference>
<evidence type="ECO:0000313" key="15">
    <source>
        <dbReference type="EMBL" id="CAE4641484.1"/>
    </source>
</evidence>
<evidence type="ECO:0000256" key="7">
    <source>
        <dbReference type="ARBA" id="ARBA00022840"/>
    </source>
</evidence>
<dbReference type="Gene3D" id="1.10.510.10">
    <property type="entry name" value="Transferase(Phosphotransferase) domain 1"/>
    <property type="match status" value="2"/>
</dbReference>
<evidence type="ECO:0000256" key="1">
    <source>
        <dbReference type="ARBA" id="ARBA00012513"/>
    </source>
</evidence>
<reference evidence="13" key="1">
    <citation type="submission" date="2021-01" db="EMBL/GenBank/DDBJ databases">
        <authorList>
            <person name="Corre E."/>
            <person name="Pelletier E."/>
            <person name="Niang G."/>
            <person name="Scheremetjew M."/>
            <person name="Finn R."/>
            <person name="Kale V."/>
            <person name="Holt S."/>
            <person name="Cochrane G."/>
            <person name="Meng A."/>
            <person name="Brown T."/>
            <person name="Cohen L."/>
        </authorList>
    </citation>
    <scope>NUCLEOTIDE SEQUENCE</scope>
    <source>
        <strain evidence="13">GSO104</strain>
    </source>
</reference>
<evidence type="ECO:0000259" key="12">
    <source>
        <dbReference type="PROSITE" id="PS50011"/>
    </source>
</evidence>
<feature type="region of interest" description="Disordered" evidence="11">
    <location>
        <begin position="1"/>
        <end position="21"/>
    </location>
</feature>
<dbReference type="InterPro" id="IPR017441">
    <property type="entry name" value="Protein_kinase_ATP_BS"/>
</dbReference>
<keyword evidence="4" id="KW-0808">Transferase</keyword>
<dbReference type="GO" id="GO:0004674">
    <property type="term" value="F:protein serine/threonine kinase activity"/>
    <property type="evidence" value="ECO:0007669"/>
    <property type="project" value="UniProtKB-KW"/>
</dbReference>
<dbReference type="EC" id="2.7.11.1" evidence="1"/>
<dbReference type="InterPro" id="IPR050839">
    <property type="entry name" value="Rho-assoc_Ser/Thr_Kinase"/>
</dbReference>
<dbReference type="SMART" id="SM00220">
    <property type="entry name" value="S_TKc"/>
    <property type="match status" value="1"/>
</dbReference>
<dbReference type="Gene3D" id="3.30.200.20">
    <property type="entry name" value="Phosphorylase Kinase, domain 1"/>
    <property type="match status" value="1"/>
</dbReference>